<protein>
    <submittedName>
        <fullName evidence="1">Uncharacterized protein</fullName>
    </submittedName>
</protein>
<sequence length="42" mass="4574">MVESYLPLCGEQANTVWLGGEIILKEDANGSLQAFHNGILLE</sequence>
<organism evidence="1 2">
    <name type="scientific">Hoylesella loescheii DSM 19665 = JCM 12249 = ATCC 15930</name>
    <dbReference type="NCBI Taxonomy" id="1122985"/>
    <lineage>
        <taxon>Bacteria</taxon>
        <taxon>Pseudomonadati</taxon>
        <taxon>Bacteroidota</taxon>
        <taxon>Bacteroidia</taxon>
        <taxon>Bacteroidales</taxon>
        <taxon>Prevotellaceae</taxon>
        <taxon>Hoylesella</taxon>
    </lineage>
</organism>
<reference evidence="1 2" key="1">
    <citation type="submission" date="2013-08" db="EMBL/GenBank/DDBJ databases">
        <authorList>
            <person name="Weinstock G."/>
            <person name="Sodergren E."/>
            <person name="Wylie T."/>
            <person name="Fulton L."/>
            <person name="Fulton R."/>
            <person name="Fronick C."/>
            <person name="O'Laughlin M."/>
            <person name="Godfrey J."/>
            <person name="Miner T."/>
            <person name="Herter B."/>
            <person name="Appelbaum E."/>
            <person name="Cordes M."/>
            <person name="Lek S."/>
            <person name="Wollam A."/>
            <person name="Pepin K.H."/>
            <person name="Palsikar V.B."/>
            <person name="Mitreva M."/>
            <person name="Wilson R.K."/>
        </authorList>
    </citation>
    <scope>NUCLEOTIDE SEQUENCE [LARGE SCALE GENOMIC DNA]</scope>
    <source>
        <strain evidence="1 2">ATCC 15930</strain>
    </source>
</reference>
<dbReference type="PATRIC" id="fig|1122985.7.peg.264"/>
<gene>
    <name evidence="1" type="ORF">HMPREF1991_00253</name>
</gene>
<comment type="caution">
    <text evidence="1">The sequence shown here is derived from an EMBL/GenBank/DDBJ whole genome shotgun (WGS) entry which is preliminary data.</text>
</comment>
<evidence type="ECO:0000313" key="1">
    <source>
        <dbReference type="EMBL" id="KDR53646.1"/>
    </source>
</evidence>
<accession>A0A069QUY6</accession>
<dbReference type="EMBL" id="JNGW01000013">
    <property type="protein sequence ID" value="KDR53646.1"/>
    <property type="molecule type" value="Genomic_DNA"/>
</dbReference>
<keyword evidence="2" id="KW-1185">Reference proteome</keyword>
<dbReference type="AlphaFoldDB" id="A0A069QUY6"/>
<proteinExistence type="predicted"/>
<dbReference type="Proteomes" id="UP000027442">
    <property type="component" value="Unassembled WGS sequence"/>
</dbReference>
<dbReference type="HOGENOM" id="CLU_3255803_0_0_10"/>
<evidence type="ECO:0000313" key="2">
    <source>
        <dbReference type="Proteomes" id="UP000027442"/>
    </source>
</evidence>
<name>A0A069QUY6_HOYLO</name>